<reference evidence="5" key="1">
    <citation type="submission" date="2025-08" db="UniProtKB">
        <authorList>
            <consortium name="RefSeq"/>
        </authorList>
    </citation>
    <scope>IDENTIFICATION</scope>
    <source>
        <strain evidence="5">J_2021</strain>
        <tissue evidence="5">Erythrocytes</tissue>
    </source>
</reference>
<evidence type="ECO:0000256" key="1">
    <source>
        <dbReference type="SAM" id="MobiDB-lite"/>
    </source>
</evidence>
<feature type="compositionally biased region" description="Low complexity" evidence="1">
    <location>
        <begin position="595"/>
        <end position="611"/>
    </location>
</feature>
<dbReference type="GeneID" id="108700515"/>
<gene>
    <name evidence="5" type="primary">LOC108700515</name>
</gene>
<protein>
    <submittedName>
        <fullName evidence="5">Endoglin</fullName>
    </submittedName>
</protein>
<evidence type="ECO:0000313" key="4">
    <source>
        <dbReference type="Proteomes" id="UP000186698"/>
    </source>
</evidence>
<evidence type="ECO:0000256" key="2">
    <source>
        <dbReference type="SAM" id="Phobius"/>
    </source>
</evidence>
<dbReference type="Proteomes" id="UP000186698">
    <property type="component" value="Chromosome 8S"/>
</dbReference>
<feature type="chain" id="PRO_5035161797" evidence="3">
    <location>
        <begin position="20"/>
        <end position="620"/>
    </location>
</feature>
<dbReference type="RefSeq" id="XP_041430602.1">
    <property type="nucleotide sequence ID" value="XM_041574668.1"/>
</dbReference>
<evidence type="ECO:0000313" key="5">
    <source>
        <dbReference type="RefSeq" id="XP_041430602.1"/>
    </source>
</evidence>
<feature type="transmembrane region" description="Helical" evidence="2">
    <location>
        <begin position="556"/>
        <end position="578"/>
    </location>
</feature>
<name>A0A8J1LM54_XENLA</name>
<feature type="region of interest" description="Disordered" evidence="1">
    <location>
        <begin position="595"/>
        <end position="620"/>
    </location>
</feature>
<keyword evidence="4" id="KW-1185">Reference proteome</keyword>
<organism evidence="4 5">
    <name type="scientific">Xenopus laevis</name>
    <name type="common">African clawed frog</name>
    <dbReference type="NCBI Taxonomy" id="8355"/>
    <lineage>
        <taxon>Eukaryota</taxon>
        <taxon>Metazoa</taxon>
        <taxon>Chordata</taxon>
        <taxon>Craniata</taxon>
        <taxon>Vertebrata</taxon>
        <taxon>Euteleostomi</taxon>
        <taxon>Amphibia</taxon>
        <taxon>Batrachia</taxon>
        <taxon>Anura</taxon>
        <taxon>Pipoidea</taxon>
        <taxon>Pipidae</taxon>
        <taxon>Xenopodinae</taxon>
        <taxon>Xenopus</taxon>
        <taxon>Xenopus</taxon>
    </lineage>
</organism>
<dbReference type="CTD" id="108700515"/>
<sequence length="620" mass="69922">MMEALQLMLFVLCLNMGHANPVNNLKCGSMNVEDITVMSDSTRRGCVSQGSKKQVYVLNIQKNMHVDLEVERLLHPQIQTEGWVLIINTNALVVNLSVTGPKLPLVLHYPQHTDVKRCQWNYNTVRIKNPSLLTVWSFCNGLRPNMAVSHFLENYITQGKFIYVHSGADSCMLQDDFRPTGILQYELQKLEIQGCEIKNPNPNSSAQRKLFILHVTHPFTSQPSYANEDSRSKQIKVTLEANDTCKQNPFLWLKSEEGFHWDVLSKTDFSIEASGSYRVPNVDISLPGKLLPDTKEDLIQAAKYKGTDTIVYIQVPNAIAITQYFPCEPTEQTNTTSTVSPVENCLELLKEIKMVRCTDKYLTVRLDDNIRETCGFWPVITLKDSDCQDENKGEPNLWVTSLEKCKIIKNSQGFQTELIQTVNKFTMDSQAISCKPIHAQMLVSRSLDFSQATSKLQTGEDIHVQVNTTEPFLLLDECFLEVDEKKQIVKKSVFVLKNLTWNFSTELHSTSGGRLTCIFCVNNEPGCKYYDQLRSSWDVTIDRPIDQNPALSMPSVLGITFGVFVIGVLLTAALWYMYRRTRLSFKMQPVSTAAGGSDSSSTNHSIDSTQSTPCSTSSRA</sequence>
<dbReference type="KEGG" id="xla:108700515"/>
<keyword evidence="2" id="KW-0812">Transmembrane</keyword>
<accession>A0A8J1LM54</accession>
<keyword evidence="2" id="KW-1133">Transmembrane helix</keyword>
<proteinExistence type="predicted"/>
<keyword evidence="3" id="KW-0732">Signal</keyword>
<evidence type="ECO:0000256" key="3">
    <source>
        <dbReference type="SAM" id="SignalP"/>
    </source>
</evidence>
<keyword evidence="2" id="KW-0472">Membrane</keyword>
<feature type="signal peptide" evidence="3">
    <location>
        <begin position="1"/>
        <end position="19"/>
    </location>
</feature>
<dbReference type="AlphaFoldDB" id="A0A8J1LM54"/>
<dbReference type="OrthoDB" id="10072329at2759"/>